<organism evidence="2 3">
    <name type="scientific">Vineibacter terrae</name>
    <dbReference type="NCBI Taxonomy" id="2586908"/>
    <lineage>
        <taxon>Bacteria</taxon>
        <taxon>Pseudomonadati</taxon>
        <taxon>Pseudomonadota</taxon>
        <taxon>Alphaproteobacteria</taxon>
        <taxon>Hyphomicrobiales</taxon>
        <taxon>Vineibacter</taxon>
    </lineage>
</organism>
<gene>
    <name evidence="2" type="ORF">FHP25_36720</name>
</gene>
<proteinExistence type="predicted"/>
<protein>
    <submittedName>
        <fullName evidence="2">Paraquat-inducible protein A</fullName>
    </submittedName>
</protein>
<evidence type="ECO:0000313" key="2">
    <source>
        <dbReference type="EMBL" id="TXL69951.1"/>
    </source>
</evidence>
<keyword evidence="1" id="KW-0812">Transmembrane</keyword>
<evidence type="ECO:0000256" key="1">
    <source>
        <dbReference type="SAM" id="Phobius"/>
    </source>
</evidence>
<dbReference type="Pfam" id="PF04403">
    <property type="entry name" value="PqiA"/>
    <property type="match status" value="1"/>
</dbReference>
<sequence length="166" mass="17812">MSSLAERFPRRTIGLAVLWAAAALTLAAGLVLPAVRVTRLRLVDETLSVLSGIGALWQDGAWPLAIVIALFSVAFPVAKLVLAAGLWFAPQRQRGLLHPLVAGAGKWSMLDVLVVAIVVASMQGGFLVRLQPAIGIYLFAASTLLATLLTRLIDRWQHQAETDRTP</sequence>
<keyword evidence="1" id="KW-1133">Transmembrane helix</keyword>
<accession>A0A5C8PAA8</accession>
<name>A0A5C8PAA8_9HYPH</name>
<dbReference type="Proteomes" id="UP000321638">
    <property type="component" value="Unassembled WGS sequence"/>
</dbReference>
<reference evidence="2 3" key="1">
    <citation type="submission" date="2019-06" db="EMBL/GenBank/DDBJ databases">
        <title>New taxonomy in bacterial strain CC-CFT640, isolated from vineyard.</title>
        <authorList>
            <person name="Lin S.-Y."/>
            <person name="Tsai C.-F."/>
            <person name="Young C.-C."/>
        </authorList>
    </citation>
    <scope>NUCLEOTIDE SEQUENCE [LARGE SCALE GENOMIC DNA]</scope>
    <source>
        <strain evidence="2 3">CC-CFT640</strain>
    </source>
</reference>
<dbReference type="OrthoDB" id="5372500at2"/>
<dbReference type="RefSeq" id="WP_147851987.1">
    <property type="nucleotide sequence ID" value="NZ_VDUZ01000068.1"/>
</dbReference>
<dbReference type="AlphaFoldDB" id="A0A5C8PAA8"/>
<feature type="transmembrane region" description="Helical" evidence="1">
    <location>
        <begin position="134"/>
        <end position="153"/>
    </location>
</feature>
<dbReference type="InterPro" id="IPR007498">
    <property type="entry name" value="PqiA-like"/>
</dbReference>
<comment type="caution">
    <text evidence="2">The sequence shown here is derived from an EMBL/GenBank/DDBJ whole genome shotgun (WGS) entry which is preliminary data.</text>
</comment>
<evidence type="ECO:0000313" key="3">
    <source>
        <dbReference type="Proteomes" id="UP000321638"/>
    </source>
</evidence>
<dbReference type="EMBL" id="VDUZ01000068">
    <property type="protein sequence ID" value="TXL69951.1"/>
    <property type="molecule type" value="Genomic_DNA"/>
</dbReference>
<keyword evidence="1" id="KW-0472">Membrane</keyword>
<feature type="transmembrane region" description="Helical" evidence="1">
    <location>
        <begin position="61"/>
        <end position="89"/>
    </location>
</feature>
<keyword evidence="3" id="KW-1185">Reference proteome</keyword>